<keyword evidence="1" id="KW-0812">Transmembrane</keyword>
<accession>A0A176YVM9</accession>
<dbReference type="RefSeq" id="WP_063681039.1">
    <property type="nucleotide sequence ID" value="NZ_LSEF01000091.1"/>
</dbReference>
<organism evidence="2 3">
    <name type="scientific">Bradyrhizobium neotropicale</name>
    <dbReference type="NCBI Taxonomy" id="1497615"/>
    <lineage>
        <taxon>Bacteria</taxon>
        <taxon>Pseudomonadati</taxon>
        <taxon>Pseudomonadota</taxon>
        <taxon>Alphaproteobacteria</taxon>
        <taxon>Hyphomicrobiales</taxon>
        <taxon>Nitrobacteraceae</taxon>
        <taxon>Bradyrhizobium</taxon>
    </lineage>
</organism>
<protein>
    <submittedName>
        <fullName evidence="2">Uncharacterized protein</fullName>
    </submittedName>
</protein>
<name>A0A176YVM9_9BRAD</name>
<feature type="transmembrane region" description="Helical" evidence="1">
    <location>
        <begin position="32"/>
        <end position="59"/>
    </location>
</feature>
<keyword evidence="1" id="KW-0472">Membrane</keyword>
<dbReference type="EMBL" id="LSEF01000091">
    <property type="protein sequence ID" value="OAF10939.1"/>
    <property type="molecule type" value="Genomic_DNA"/>
</dbReference>
<reference evidence="2 3" key="1">
    <citation type="submission" date="2016-02" db="EMBL/GenBank/DDBJ databases">
        <title>Draft genome sequence of the strain BR 10247T Bradyrhizobium neotropicale isolated from nodules of Centrolobium paraense.</title>
        <authorList>
            <person name="Simoes-Araujo J.L."/>
            <person name="Barauna A.C."/>
            <person name="Silva K."/>
            <person name="Zilli J.E."/>
        </authorList>
    </citation>
    <scope>NUCLEOTIDE SEQUENCE [LARGE SCALE GENOMIC DNA]</scope>
    <source>
        <strain evidence="2 3">BR 10247</strain>
    </source>
</reference>
<proteinExistence type="predicted"/>
<dbReference type="Proteomes" id="UP000077173">
    <property type="component" value="Unassembled WGS sequence"/>
</dbReference>
<evidence type="ECO:0000313" key="3">
    <source>
        <dbReference type="Proteomes" id="UP000077173"/>
    </source>
</evidence>
<gene>
    <name evidence="2" type="ORF">AXW67_25170</name>
</gene>
<evidence type="ECO:0000313" key="2">
    <source>
        <dbReference type="EMBL" id="OAF10939.1"/>
    </source>
</evidence>
<keyword evidence="1" id="KW-1133">Transmembrane helix</keyword>
<dbReference type="GeneID" id="32580162"/>
<sequence length="63" mass="7138">MSLLTHDLERPFDWAERPARISKARRAQLKRIALRALAVLSMGSVLAALIALKTAIYVWHLRA</sequence>
<evidence type="ECO:0000256" key="1">
    <source>
        <dbReference type="SAM" id="Phobius"/>
    </source>
</evidence>
<keyword evidence="3" id="KW-1185">Reference proteome</keyword>
<dbReference type="AlphaFoldDB" id="A0A176YVM9"/>
<comment type="caution">
    <text evidence="2">The sequence shown here is derived from an EMBL/GenBank/DDBJ whole genome shotgun (WGS) entry which is preliminary data.</text>
</comment>